<comment type="similarity">
    <text evidence="2">Belongs to the mastermind family.</text>
</comment>
<feature type="compositionally biased region" description="Low complexity" evidence="8">
    <location>
        <begin position="408"/>
        <end position="428"/>
    </location>
</feature>
<feature type="domain" description="Neurogenic mastermind-like N-terminal" evidence="9">
    <location>
        <begin position="43"/>
        <end position="102"/>
    </location>
</feature>
<sequence length="986" mass="106046">MGDAGPPQPSAGGFVPMLGVGMVGSVPGAVTGPISGTRGSAVPLHSAIVERLRARIELCRRHHSSCESRYQRGQAENSDRERESTLHLLNIVHQGPGNRKNKSHKTAAQQPPEYNSRVNGEQKSQNSAGGEPRNSTRIALQGSLRRKLEGNPPPGFNPKQNGISSGAFNADLKRLRVDAGSSLRQSGCVFSNGQSQPLQGTEGMGHALQRKDNSLMGQMSGSDLFSLTLKEMKKEPGEVHPCSQTSMDNNMMTFDFKDESGCQIDPELQDLFDELTKSVPSLNDLEFEKILKQDADSFSLDLGRPSSAGMSKPSPQMEKIVIKTEYSPGFSQASAGSPQLRPASAGPTFSISTSLSSSPVTSTPQNLSQGAQGSSSAARPLTSWPEVSHAEQLKQIAANQQPTAMLHQQQSQSAAIASWSSAMSTHSSPGPFGQDKIPSPATLCQQRISPQNSILPPMTNSQTKGMNNCLFKLNGNSSANHMGMKVLNTKPLSHFSPKGISQPISLMGDSQNKSAVLHYQQQQQQQQGTSVQTQPHTPPHFQNHALPRLPNVPVSQCLQPKTLPQKMQLNQHAPGLPYKMAQQRQVLPPGTRLPVSSSFANSTTQPPQPPSLTNQQKTMGKNQAMQRQMVLQQQILNEGDKMSPQDQLNRRLTRPPPDYKESRRNMVGAQPPTNQYTGGGLSLGMSSTQTLTNNASNQSGLQANSCHLPSGQGSKMAPTSNERIYGPGMDPQQGGYNTQNGANHLQQRDSQNPMAMNQNNPRFQGPASMGTNFGPSSVTNAQHMRPAGNQETSGMPGHRLAGMMTNSTMVAPSWAQGSKQTAAPPHPLGVRRFLNTLHSHQEVGNRHFPHRSVAPPNQVAPDISMRPLNPMNQAVNGQAAGTATGPTQRPGQPRMPTLSTMTNMNQLSPVQTASAGNFTASGHNPRPYQSSSHSGDLTFDFLQEGDNTVPGINTDSDFIDSLLKSGSGNDDWMEDINLDEILGSHS</sequence>
<evidence type="ECO:0000313" key="11">
    <source>
        <dbReference type="Proteomes" id="UP000736164"/>
    </source>
</evidence>
<feature type="compositionally biased region" description="Low complexity" evidence="8">
    <location>
        <begin position="601"/>
        <end position="616"/>
    </location>
</feature>
<feature type="region of interest" description="Disordered" evidence="8">
    <location>
        <begin position="914"/>
        <end position="933"/>
    </location>
</feature>
<reference evidence="10" key="1">
    <citation type="journal article" date="2021" name="Cell">
        <title>Tracing the genetic footprints of vertebrate landing in non-teleost ray-finned fishes.</title>
        <authorList>
            <person name="Bi X."/>
            <person name="Wang K."/>
            <person name="Yang L."/>
            <person name="Pan H."/>
            <person name="Jiang H."/>
            <person name="Wei Q."/>
            <person name="Fang M."/>
            <person name="Yu H."/>
            <person name="Zhu C."/>
            <person name="Cai Y."/>
            <person name="He Y."/>
            <person name="Gan X."/>
            <person name="Zeng H."/>
            <person name="Yu D."/>
            <person name="Zhu Y."/>
            <person name="Jiang H."/>
            <person name="Qiu Q."/>
            <person name="Yang H."/>
            <person name="Zhang Y.E."/>
            <person name="Wang W."/>
            <person name="Zhu M."/>
            <person name="He S."/>
            <person name="Zhang G."/>
        </authorList>
    </citation>
    <scope>NUCLEOTIDE SEQUENCE</scope>
    <source>
        <strain evidence="10">Allg_001</strain>
    </source>
</reference>
<evidence type="ECO:0000256" key="5">
    <source>
        <dbReference type="ARBA" id="ARBA00023159"/>
    </source>
</evidence>
<dbReference type="Proteomes" id="UP000736164">
    <property type="component" value="Unassembled WGS sequence"/>
</dbReference>
<dbReference type="InterPro" id="IPR019082">
    <property type="entry name" value="Mastermind-like_N"/>
</dbReference>
<keyword evidence="3" id="KW-0914">Notch signaling pathway</keyword>
<dbReference type="InterPro" id="IPR046369">
    <property type="entry name" value="MAML1-3"/>
</dbReference>
<feature type="region of interest" description="Disordered" evidence="8">
    <location>
        <begin position="400"/>
        <end position="439"/>
    </location>
</feature>
<feature type="region of interest" description="Disordered" evidence="8">
    <location>
        <begin position="872"/>
        <end position="900"/>
    </location>
</feature>
<keyword evidence="7" id="KW-0539">Nucleus</keyword>
<feature type="compositionally biased region" description="Polar residues" evidence="8">
    <location>
        <begin position="734"/>
        <end position="762"/>
    </location>
</feature>
<feature type="region of interest" description="Disordered" evidence="8">
    <location>
        <begin position="146"/>
        <end position="165"/>
    </location>
</feature>
<feature type="region of interest" description="Disordered" evidence="8">
    <location>
        <begin position="709"/>
        <end position="801"/>
    </location>
</feature>
<feature type="compositionally biased region" description="Polar residues" evidence="8">
    <location>
        <begin position="769"/>
        <end position="782"/>
    </location>
</feature>
<feature type="region of interest" description="Disordered" evidence="8">
    <location>
        <begin position="638"/>
        <end position="674"/>
    </location>
</feature>
<feature type="region of interest" description="Disordered" evidence="8">
    <location>
        <begin position="512"/>
        <end position="554"/>
    </location>
</feature>
<dbReference type="Gene3D" id="6.10.250.970">
    <property type="match status" value="1"/>
</dbReference>
<evidence type="ECO:0000256" key="7">
    <source>
        <dbReference type="ARBA" id="ARBA00023242"/>
    </source>
</evidence>
<evidence type="ECO:0000313" key="10">
    <source>
        <dbReference type="EMBL" id="MBN3323194.1"/>
    </source>
</evidence>
<evidence type="ECO:0000256" key="6">
    <source>
        <dbReference type="ARBA" id="ARBA00023163"/>
    </source>
</evidence>
<dbReference type="AlphaFoldDB" id="A0A8J7TGZ5"/>
<accession>A0A8J7TGZ5</accession>
<dbReference type="Pfam" id="PF09596">
    <property type="entry name" value="MamL-1"/>
    <property type="match status" value="1"/>
</dbReference>
<evidence type="ECO:0000256" key="1">
    <source>
        <dbReference type="ARBA" id="ARBA00004324"/>
    </source>
</evidence>
<feature type="non-terminal residue" evidence="10">
    <location>
        <position position="986"/>
    </location>
</feature>
<evidence type="ECO:0000256" key="4">
    <source>
        <dbReference type="ARBA" id="ARBA00023015"/>
    </source>
</evidence>
<keyword evidence="4" id="KW-0805">Transcription regulation</keyword>
<protein>
    <submittedName>
        <fullName evidence="10">MAML2 protein</fullName>
    </submittedName>
</protein>
<comment type="subcellular location">
    <subcellularLocation>
        <location evidence="1">Nucleus speckle</location>
    </subcellularLocation>
</comment>
<feature type="region of interest" description="Disordered" evidence="8">
    <location>
        <begin position="331"/>
        <end position="387"/>
    </location>
</feature>
<feature type="compositionally biased region" description="Polar residues" evidence="8">
    <location>
        <begin position="106"/>
        <end position="136"/>
    </location>
</feature>
<feature type="compositionally biased region" description="Polar residues" evidence="8">
    <location>
        <begin position="872"/>
        <end position="890"/>
    </location>
</feature>
<comment type="caution">
    <text evidence="10">The sequence shown here is derived from an EMBL/GenBank/DDBJ whole genome shotgun (WGS) entry which is preliminary data.</text>
</comment>
<keyword evidence="6" id="KW-0804">Transcription</keyword>
<dbReference type="GO" id="GO:0016607">
    <property type="term" value="C:nuclear speck"/>
    <property type="evidence" value="ECO:0007669"/>
    <property type="project" value="UniProtKB-SubCell"/>
</dbReference>
<keyword evidence="11" id="KW-1185">Reference proteome</keyword>
<feature type="compositionally biased region" description="Low complexity" evidence="8">
    <location>
        <begin position="347"/>
        <end position="378"/>
    </location>
</feature>
<dbReference type="EMBL" id="JAAWVO010063640">
    <property type="protein sequence ID" value="MBN3323194.1"/>
    <property type="molecule type" value="Genomic_DNA"/>
</dbReference>
<evidence type="ECO:0000256" key="8">
    <source>
        <dbReference type="SAM" id="MobiDB-lite"/>
    </source>
</evidence>
<gene>
    <name evidence="10" type="primary">Maml2</name>
    <name evidence="10" type="ORF">GTO95_0009916</name>
</gene>
<feature type="non-terminal residue" evidence="10">
    <location>
        <position position="1"/>
    </location>
</feature>
<keyword evidence="5" id="KW-0010">Activator</keyword>
<dbReference type="GO" id="GO:0007221">
    <property type="term" value="P:positive regulation of transcription of Notch receptor target"/>
    <property type="evidence" value="ECO:0007669"/>
    <property type="project" value="InterPro"/>
</dbReference>
<dbReference type="GO" id="GO:0003713">
    <property type="term" value="F:transcription coactivator activity"/>
    <property type="evidence" value="ECO:0007669"/>
    <property type="project" value="InterPro"/>
</dbReference>
<dbReference type="PANTHER" id="PTHR15692:SF9">
    <property type="entry name" value="MASTERMIND-LIKE PROTEIN 2"/>
    <property type="match status" value="1"/>
</dbReference>
<proteinExistence type="inferred from homology"/>
<evidence type="ECO:0000256" key="2">
    <source>
        <dbReference type="ARBA" id="ARBA00008081"/>
    </source>
</evidence>
<dbReference type="InterPro" id="IPR046370">
    <property type="entry name" value="MAML_N_sf"/>
</dbReference>
<evidence type="ECO:0000256" key="3">
    <source>
        <dbReference type="ARBA" id="ARBA00022976"/>
    </source>
</evidence>
<feature type="region of interest" description="Disordered" evidence="8">
    <location>
        <begin position="585"/>
        <end position="625"/>
    </location>
</feature>
<dbReference type="SMART" id="SM01275">
    <property type="entry name" value="MamL-1"/>
    <property type="match status" value="1"/>
</dbReference>
<feature type="compositionally biased region" description="Polar residues" evidence="8">
    <location>
        <begin position="709"/>
        <end position="722"/>
    </location>
</feature>
<name>A0A8J7TGZ5_ATRSP</name>
<organism evidence="10 11">
    <name type="scientific">Atractosteus spatula</name>
    <name type="common">Alligator gar</name>
    <name type="synonym">Lepisosteus spatula</name>
    <dbReference type="NCBI Taxonomy" id="7917"/>
    <lineage>
        <taxon>Eukaryota</taxon>
        <taxon>Metazoa</taxon>
        <taxon>Chordata</taxon>
        <taxon>Craniata</taxon>
        <taxon>Vertebrata</taxon>
        <taxon>Euteleostomi</taxon>
        <taxon>Actinopterygii</taxon>
        <taxon>Neopterygii</taxon>
        <taxon>Holostei</taxon>
        <taxon>Semionotiformes</taxon>
        <taxon>Lepisosteidae</taxon>
        <taxon>Atractosteus</taxon>
    </lineage>
</organism>
<feature type="region of interest" description="Disordered" evidence="8">
    <location>
        <begin position="62"/>
        <end position="136"/>
    </location>
</feature>
<evidence type="ECO:0000259" key="9">
    <source>
        <dbReference type="SMART" id="SM01275"/>
    </source>
</evidence>
<dbReference type="PANTHER" id="PTHR15692">
    <property type="entry name" value="MASTERMIND-LIKE"/>
    <property type="match status" value="1"/>
</dbReference>